<dbReference type="AlphaFoldDB" id="A0AB33K351"/>
<sequence>MTIRRAGRRRARQFGGDALTCFGQMRERGPQEREALVRDLGLLGKVALEHGLQALGTLDDAGEQAPVHGLVAKTQRADREQPKVRFGKLAGQQPLLRGHGGVHDRPSTCGPKLFEGQCDDTWACSHHGAPHPQCSRQRTGLLGDFPLPTRLRTGARSVGRRTCRWS</sequence>
<organism evidence="1">
    <name type="scientific">Kitasatospora sp. CMC57</name>
    <dbReference type="NCBI Taxonomy" id="3231513"/>
    <lineage>
        <taxon>Bacteria</taxon>
        <taxon>Bacillati</taxon>
        <taxon>Actinomycetota</taxon>
        <taxon>Actinomycetes</taxon>
        <taxon>Kitasatosporales</taxon>
        <taxon>Streptomycetaceae</taxon>
        <taxon>Kitasatospora</taxon>
    </lineage>
</organism>
<dbReference type="EMBL" id="AP035881">
    <property type="protein sequence ID" value="BFP49999.1"/>
    <property type="molecule type" value="Genomic_DNA"/>
</dbReference>
<name>A0AB33K351_9ACTN</name>
<gene>
    <name evidence="1" type="ORF">KCMC57_63670</name>
</gene>
<accession>A0AB33K351</accession>
<reference evidence="1" key="1">
    <citation type="submission" date="2024-07" db="EMBL/GenBank/DDBJ databases">
        <title>Complete genome sequences of cellulolytic bacteria, Kitasatospora sp. CMC57 and Streptomyces sp. CMC78, isolated from Japanese agricultural soil.</title>
        <authorList>
            <person name="Hashimoto T."/>
            <person name="Ito M."/>
            <person name="Iwamoto M."/>
            <person name="Fukahori D."/>
            <person name="Shoda T."/>
            <person name="Sakoda M."/>
            <person name="Morohoshi T."/>
            <person name="Mitsuboshi M."/>
            <person name="Nishizawa T."/>
        </authorList>
    </citation>
    <scope>NUCLEOTIDE SEQUENCE</scope>
    <source>
        <strain evidence="1">CMC57</strain>
    </source>
</reference>
<proteinExistence type="predicted"/>
<evidence type="ECO:0008006" key="2">
    <source>
        <dbReference type="Google" id="ProtNLM"/>
    </source>
</evidence>
<evidence type="ECO:0000313" key="1">
    <source>
        <dbReference type="EMBL" id="BFP49999.1"/>
    </source>
</evidence>
<protein>
    <recommendedName>
        <fullName evidence="2">Transposase</fullName>
    </recommendedName>
</protein>